<organism evidence="16 17">
    <name type="scientific">Cotesia congregata</name>
    <name type="common">Parasitoid wasp</name>
    <name type="synonym">Apanteles congregatus</name>
    <dbReference type="NCBI Taxonomy" id="51543"/>
    <lineage>
        <taxon>Eukaryota</taxon>
        <taxon>Metazoa</taxon>
        <taxon>Ecdysozoa</taxon>
        <taxon>Arthropoda</taxon>
        <taxon>Hexapoda</taxon>
        <taxon>Insecta</taxon>
        <taxon>Pterygota</taxon>
        <taxon>Neoptera</taxon>
        <taxon>Endopterygota</taxon>
        <taxon>Hymenoptera</taxon>
        <taxon>Apocrita</taxon>
        <taxon>Ichneumonoidea</taxon>
        <taxon>Braconidae</taxon>
        <taxon>Microgastrinae</taxon>
        <taxon>Cotesia</taxon>
    </lineage>
</organism>
<dbReference type="AlphaFoldDB" id="A0A8J2H8N9"/>
<dbReference type="EC" id="1.3.1.93" evidence="4"/>
<dbReference type="InterPro" id="IPR001104">
    <property type="entry name" value="3-oxo-5_a-steroid_4-DH_C"/>
</dbReference>
<dbReference type="PROSITE" id="PS50053">
    <property type="entry name" value="UBIQUITIN_2"/>
    <property type="match status" value="1"/>
</dbReference>
<keyword evidence="10" id="KW-1133">Transmembrane helix</keyword>
<dbReference type="OrthoDB" id="540503at2759"/>
<keyword evidence="13" id="KW-0472">Membrane</keyword>
<evidence type="ECO:0000256" key="3">
    <source>
        <dbReference type="ARBA" id="ARBA00007742"/>
    </source>
</evidence>
<evidence type="ECO:0000256" key="14">
    <source>
        <dbReference type="ARBA" id="ARBA00023160"/>
    </source>
</evidence>
<name>A0A8J2H8N9_COTCN</name>
<keyword evidence="14" id="KW-0275">Fatty acid biosynthesis</keyword>
<dbReference type="CDD" id="cd01801">
    <property type="entry name" value="Ubl_TECR_like"/>
    <property type="match status" value="1"/>
</dbReference>
<evidence type="ECO:0000256" key="10">
    <source>
        <dbReference type="ARBA" id="ARBA00022989"/>
    </source>
</evidence>
<keyword evidence="6" id="KW-0812">Transmembrane</keyword>
<evidence type="ECO:0000256" key="5">
    <source>
        <dbReference type="ARBA" id="ARBA00022516"/>
    </source>
</evidence>
<comment type="subcellular location">
    <subcellularLocation>
        <location evidence="1">Endoplasmic reticulum membrane</location>
        <topology evidence="1">Multi-pass membrane protein</topology>
    </subcellularLocation>
</comment>
<dbReference type="FunFam" id="3.10.20.90:FF:000131">
    <property type="entry name" value="trans-2,3-enoyl-CoA reductase-like"/>
    <property type="match status" value="1"/>
</dbReference>
<dbReference type="Proteomes" id="UP000786811">
    <property type="component" value="Unassembled WGS sequence"/>
</dbReference>
<dbReference type="InterPro" id="IPR039357">
    <property type="entry name" value="SRD5A/TECR"/>
</dbReference>
<dbReference type="EMBL" id="CAJNRD030001118">
    <property type="protein sequence ID" value="CAG5085233.1"/>
    <property type="molecule type" value="Genomic_DNA"/>
</dbReference>
<dbReference type="InterPro" id="IPR000626">
    <property type="entry name" value="Ubiquitin-like_dom"/>
</dbReference>
<dbReference type="PANTHER" id="PTHR10556:SF28">
    <property type="entry name" value="VERY-LONG-CHAIN ENOYL-COA REDUCTASE"/>
    <property type="match status" value="1"/>
</dbReference>
<dbReference type="GO" id="GO:0102758">
    <property type="term" value="F:very-long-chain enoyl-CoA reductase activity"/>
    <property type="evidence" value="ECO:0007669"/>
    <property type="project" value="UniProtKB-EC"/>
</dbReference>
<dbReference type="Pfam" id="PF21696">
    <property type="entry name" value="TECR_N"/>
    <property type="match status" value="1"/>
</dbReference>
<comment type="pathway">
    <text evidence="2">Lipid metabolism; fatty acid biosynthesis.</text>
</comment>
<keyword evidence="9" id="KW-0521">NADP</keyword>
<feature type="domain" description="Ubiquitin-like" evidence="15">
    <location>
        <begin position="1"/>
        <end position="69"/>
    </location>
</feature>
<dbReference type="PROSITE" id="PS50244">
    <property type="entry name" value="S5A_REDUCTASE"/>
    <property type="match status" value="1"/>
</dbReference>
<keyword evidence="17" id="KW-1185">Reference proteome</keyword>
<dbReference type="GO" id="GO:0042761">
    <property type="term" value="P:very long-chain fatty acid biosynthetic process"/>
    <property type="evidence" value="ECO:0007669"/>
    <property type="project" value="TreeGrafter"/>
</dbReference>
<proteinExistence type="inferred from homology"/>
<accession>A0A8J2H8N9</accession>
<keyword evidence="11" id="KW-0560">Oxidoreductase</keyword>
<gene>
    <name evidence="16" type="ORF">HICCMSTLAB_LOCUS4314</name>
</gene>
<dbReference type="SUPFAM" id="SSF54236">
    <property type="entry name" value="Ubiquitin-like"/>
    <property type="match status" value="1"/>
</dbReference>
<keyword evidence="12" id="KW-0443">Lipid metabolism</keyword>
<dbReference type="InterPro" id="IPR029071">
    <property type="entry name" value="Ubiquitin-like_domsf"/>
</dbReference>
<evidence type="ECO:0000256" key="2">
    <source>
        <dbReference type="ARBA" id="ARBA00005194"/>
    </source>
</evidence>
<evidence type="ECO:0000313" key="16">
    <source>
        <dbReference type="EMBL" id="CAG5085233.1"/>
    </source>
</evidence>
<evidence type="ECO:0000256" key="7">
    <source>
        <dbReference type="ARBA" id="ARBA00022824"/>
    </source>
</evidence>
<dbReference type="PANTHER" id="PTHR10556">
    <property type="entry name" value="3-OXO-5-ALPHA-STEROID 4-DEHYDROGENASE"/>
    <property type="match status" value="1"/>
</dbReference>
<keyword evidence="5" id="KW-0444">Lipid biosynthesis</keyword>
<sequence>MEIEVLHAKSSQSITTVRVTDSTTILELKKELARQKKAPYVERQSLRADARGKSLGDNETIKSLALKDNKLYYKDLGPQIGWKTVFLVEYAGPLVVYLWVYSRPWLFYGNTSAEIDQVAHWAALCWTIHYAKRIYETLFVHRFSHATMPLRNLFKNCSYYWLFTMYVAYHVNHPLYTPPNSLCSLLGLAMFAVCELGNLSIHLALRNLRPPGTNVRKIPVATSNPFTALFNFVSCPNYTYEVGSWIGFTIMTKCLPAGFFMLAGAYQMTVWALGKHKLYKKEFSNYPKNRKAIIPFII</sequence>
<reference evidence="16" key="1">
    <citation type="submission" date="2021-04" db="EMBL/GenBank/DDBJ databases">
        <authorList>
            <person name="Chebbi M.A.C M."/>
        </authorList>
    </citation>
    <scope>NUCLEOTIDE SEQUENCE</scope>
</reference>
<evidence type="ECO:0000256" key="4">
    <source>
        <dbReference type="ARBA" id="ARBA00012530"/>
    </source>
</evidence>
<evidence type="ECO:0000256" key="12">
    <source>
        <dbReference type="ARBA" id="ARBA00023098"/>
    </source>
</evidence>
<dbReference type="GO" id="GO:0005789">
    <property type="term" value="C:endoplasmic reticulum membrane"/>
    <property type="evidence" value="ECO:0007669"/>
    <property type="project" value="UniProtKB-SubCell"/>
</dbReference>
<dbReference type="Pfam" id="PF02544">
    <property type="entry name" value="Steroid_dh"/>
    <property type="match status" value="1"/>
</dbReference>
<evidence type="ECO:0000256" key="8">
    <source>
        <dbReference type="ARBA" id="ARBA00022832"/>
    </source>
</evidence>
<keyword evidence="8" id="KW-0276">Fatty acid metabolism</keyword>
<protein>
    <recommendedName>
        <fullName evidence="4">very-long-chain enoyl-CoA reductase</fullName>
        <ecNumber evidence="4">1.3.1.93</ecNumber>
    </recommendedName>
</protein>
<dbReference type="InterPro" id="IPR049127">
    <property type="entry name" value="TECR-like_N"/>
</dbReference>
<evidence type="ECO:0000256" key="11">
    <source>
        <dbReference type="ARBA" id="ARBA00023002"/>
    </source>
</evidence>
<dbReference type="Gene3D" id="3.10.20.90">
    <property type="entry name" value="Phosphatidylinositol 3-kinase Catalytic Subunit, Chain A, domain 1"/>
    <property type="match status" value="1"/>
</dbReference>
<comment type="similarity">
    <text evidence="3">Belongs to the steroid 5-alpha reductase family.</text>
</comment>
<comment type="caution">
    <text evidence="16">The sequence shown here is derived from an EMBL/GenBank/DDBJ whole genome shotgun (WGS) entry which is preliminary data.</text>
</comment>
<keyword evidence="7" id="KW-0256">Endoplasmic reticulum</keyword>
<evidence type="ECO:0000256" key="1">
    <source>
        <dbReference type="ARBA" id="ARBA00004477"/>
    </source>
</evidence>
<evidence type="ECO:0000256" key="9">
    <source>
        <dbReference type="ARBA" id="ARBA00022857"/>
    </source>
</evidence>
<evidence type="ECO:0000313" key="17">
    <source>
        <dbReference type="Proteomes" id="UP000786811"/>
    </source>
</evidence>
<evidence type="ECO:0000256" key="6">
    <source>
        <dbReference type="ARBA" id="ARBA00022692"/>
    </source>
</evidence>
<evidence type="ECO:0000256" key="13">
    <source>
        <dbReference type="ARBA" id="ARBA00023136"/>
    </source>
</evidence>
<evidence type="ECO:0000259" key="15">
    <source>
        <dbReference type="PROSITE" id="PS50053"/>
    </source>
</evidence>